<dbReference type="GO" id="GO:0005576">
    <property type="term" value="C:extracellular region"/>
    <property type="evidence" value="ECO:0007669"/>
    <property type="project" value="TreeGrafter"/>
</dbReference>
<dbReference type="InterPro" id="IPR001810">
    <property type="entry name" value="F-box_dom"/>
</dbReference>
<proteinExistence type="predicted"/>
<keyword evidence="7" id="KW-0119">Carbohydrate metabolism</keyword>
<dbReference type="PROSITE" id="PS01095">
    <property type="entry name" value="GH18_1"/>
    <property type="match status" value="1"/>
</dbReference>
<dbReference type="EC" id="3.2.1.14" evidence="2"/>
<keyword evidence="5" id="KW-0624">Polysaccharide degradation</keyword>
<evidence type="ECO:0000256" key="8">
    <source>
        <dbReference type="ARBA" id="ARBA00023295"/>
    </source>
</evidence>
<dbReference type="Pfam" id="PF24750">
    <property type="entry name" value="b-prop_At3g26010-like"/>
    <property type="match status" value="1"/>
</dbReference>
<evidence type="ECO:0000256" key="9">
    <source>
        <dbReference type="RuleBase" id="RU000489"/>
    </source>
</evidence>
<feature type="domain" description="F-box" evidence="11">
    <location>
        <begin position="391"/>
        <end position="432"/>
    </location>
</feature>
<evidence type="ECO:0000259" key="11">
    <source>
        <dbReference type="PROSITE" id="PS50181"/>
    </source>
</evidence>
<dbReference type="CDD" id="cd09917">
    <property type="entry name" value="F-box_SF"/>
    <property type="match status" value="1"/>
</dbReference>
<evidence type="ECO:0000313" key="13">
    <source>
        <dbReference type="EMBL" id="URE35983.1"/>
    </source>
</evidence>
<keyword evidence="5" id="KW-0146">Chitin degradation</keyword>
<keyword evidence="6" id="KW-1015">Disulfide bond</keyword>
<dbReference type="InterPro" id="IPR017451">
    <property type="entry name" value="F-box-assoc_interact_dom"/>
</dbReference>
<evidence type="ECO:0000256" key="1">
    <source>
        <dbReference type="ARBA" id="ARBA00000822"/>
    </source>
</evidence>
<name>A0A9E7HRV4_9LILI</name>
<comment type="catalytic activity">
    <reaction evidence="1">
        <text>Random endo-hydrolysis of N-acetyl-beta-D-glucosaminide (1-&gt;4)-beta-linkages in chitin and chitodextrins.</text>
        <dbReference type="EC" id="3.2.1.14"/>
    </reaction>
</comment>
<dbReference type="FunFam" id="1.20.1280.50:FF:000030">
    <property type="entry name" value="F-box/kelch-repeat protein At3g61590"/>
    <property type="match status" value="1"/>
</dbReference>
<keyword evidence="3 10" id="KW-0732">Signal</keyword>
<dbReference type="Gene3D" id="1.20.1280.50">
    <property type="match status" value="1"/>
</dbReference>
<dbReference type="OrthoDB" id="3219396at2759"/>
<dbReference type="Proteomes" id="UP001055439">
    <property type="component" value="Chromosome 8"/>
</dbReference>
<dbReference type="SUPFAM" id="SSF51445">
    <property type="entry name" value="(Trans)glycosidases"/>
    <property type="match status" value="1"/>
</dbReference>
<dbReference type="InterPro" id="IPR017853">
    <property type="entry name" value="GH"/>
</dbReference>
<keyword evidence="4 9" id="KW-0378">Hydrolase</keyword>
<dbReference type="SUPFAM" id="SSF50965">
    <property type="entry name" value="Galactose oxidase, central domain"/>
    <property type="match status" value="1"/>
</dbReference>
<evidence type="ECO:0000256" key="3">
    <source>
        <dbReference type="ARBA" id="ARBA00022729"/>
    </source>
</evidence>
<dbReference type="PROSITE" id="PS51910">
    <property type="entry name" value="GH18_2"/>
    <property type="match status" value="1"/>
</dbReference>
<evidence type="ECO:0000256" key="6">
    <source>
        <dbReference type="ARBA" id="ARBA00023157"/>
    </source>
</evidence>
<dbReference type="InterPro" id="IPR050542">
    <property type="entry name" value="Glycosyl_Hydrlase18_Chitinase"/>
</dbReference>
<feature type="domain" description="GH18" evidence="12">
    <location>
        <begin position="26"/>
        <end position="167"/>
    </location>
</feature>
<dbReference type="SUPFAM" id="SSF81383">
    <property type="entry name" value="F-box domain"/>
    <property type="match status" value="1"/>
</dbReference>
<dbReference type="GO" id="GO:0005975">
    <property type="term" value="P:carbohydrate metabolic process"/>
    <property type="evidence" value="ECO:0007669"/>
    <property type="project" value="InterPro"/>
</dbReference>
<sequence length="750" mass="82569">MASHNLTSLLLVALFAFAFAAGSHAGSIAVYWGQNGNEGGLADTCNTGIYSYVMLSFLTTFGNGQTPVLNLAGHCDPPSGTCTSLSSDIRACQSQGIKVLLSLGGASGSYSLSSSDDAASVATYLWDNYLGGSSSSRPLGDAVLDGIDFDIEHGGPDHYDELAKQLRLGQSGGDQGVPLGGAAVPLPGPVLGDRAADGALRLRVGAVLQQPQLRLLVGGQRPEQRMGDVDVELAVVDRLPGSAGLAGRGRERVHPARRPHLPGAAGDQHCVQLRRHHAVEQILRSQQRVRRRREEQCLRWRCFLEDETSNGEVKRSGKSLQRKPTPRSAVCTKLRKVGSSAQNYMSSLMESDKSWESLSASYSGSKDIERKHVSEGNNGVTVSMVSLDSILPDDILDKIFSFLPIASIIRAASVCKVWYHIIHSMRFIWANKLPQKPWYFMFTSNEAAAGYAYDPVLRKWYNIDLPCIEKSNWFVSSSNGLVCFMDNDSRSRIFVCNPIIRDWKRILEPPGVVFPDYSSLAISVDRSSHRYTIVVIKSKQVPDDFSQWDFSIHRYNSERKSWESSINMVLPGWRGGDESVICNGVLYCLIHSTGVAGNADLRHRLMMYDISVTTPHVSSMLVTKPVPCSLTCGRLINLKERLVMVGGIAKYDKPDIIKGIGIWGLDAGEWVEVARVPHRFFQGFGELDDVFASSGTEDLIFIQSYGATGLLVFDMSQKQWKWSAKCPVTKRFPLQLFTGFCFEPRLEIVS</sequence>
<dbReference type="AlphaFoldDB" id="A0A9E7HRV4"/>
<dbReference type="PANTHER" id="PTHR45708">
    <property type="entry name" value="ENDOCHITINASE"/>
    <property type="match status" value="1"/>
</dbReference>
<accession>A0A9E7HRV4</accession>
<dbReference type="GO" id="GO:0008843">
    <property type="term" value="F:endochitinase activity"/>
    <property type="evidence" value="ECO:0007669"/>
    <property type="project" value="UniProtKB-EC"/>
</dbReference>
<organism evidence="13 14">
    <name type="scientific">Musa troglodytarum</name>
    <name type="common">fe'i banana</name>
    <dbReference type="NCBI Taxonomy" id="320322"/>
    <lineage>
        <taxon>Eukaryota</taxon>
        <taxon>Viridiplantae</taxon>
        <taxon>Streptophyta</taxon>
        <taxon>Embryophyta</taxon>
        <taxon>Tracheophyta</taxon>
        <taxon>Spermatophyta</taxon>
        <taxon>Magnoliopsida</taxon>
        <taxon>Liliopsida</taxon>
        <taxon>Zingiberales</taxon>
        <taxon>Musaceae</taxon>
        <taxon>Musa</taxon>
    </lineage>
</organism>
<dbReference type="EMBL" id="CP097510">
    <property type="protein sequence ID" value="URE35983.1"/>
    <property type="molecule type" value="Genomic_DNA"/>
</dbReference>
<evidence type="ECO:0000256" key="4">
    <source>
        <dbReference type="ARBA" id="ARBA00022801"/>
    </source>
</evidence>
<evidence type="ECO:0000256" key="2">
    <source>
        <dbReference type="ARBA" id="ARBA00012729"/>
    </source>
</evidence>
<dbReference type="PANTHER" id="PTHR45708:SF22">
    <property type="entry name" value="ACIDIC ENDOCHITINASE"/>
    <property type="match status" value="1"/>
</dbReference>
<dbReference type="InterPro" id="IPR036047">
    <property type="entry name" value="F-box-like_dom_sf"/>
</dbReference>
<dbReference type="InterPro" id="IPR001579">
    <property type="entry name" value="Glyco_hydro_18_chit_AS"/>
</dbReference>
<evidence type="ECO:0000256" key="7">
    <source>
        <dbReference type="ARBA" id="ARBA00023277"/>
    </source>
</evidence>
<dbReference type="InterPro" id="IPR011043">
    <property type="entry name" value="Gal_Oxase/kelch_b-propeller"/>
</dbReference>
<dbReference type="InterPro" id="IPR056592">
    <property type="entry name" value="Beta-prop_At3g26010-like"/>
</dbReference>
<dbReference type="SMART" id="SM00256">
    <property type="entry name" value="FBOX"/>
    <property type="match status" value="1"/>
</dbReference>
<feature type="signal peptide" evidence="10">
    <location>
        <begin position="1"/>
        <end position="25"/>
    </location>
</feature>
<evidence type="ECO:0000256" key="5">
    <source>
        <dbReference type="ARBA" id="ARBA00023024"/>
    </source>
</evidence>
<dbReference type="InterPro" id="IPR001223">
    <property type="entry name" value="Glyco_hydro18_cat"/>
</dbReference>
<keyword evidence="14" id="KW-1185">Reference proteome</keyword>
<dbReference type="Pfam" id="PF12937">
    <property type="entry name" value="F-box-like"/>
    <property type="match status" value="1"/>
</dbReference>
<dbReference type="Pfam" id="PF00704">
    <property type="entry name" value="Glyco_hydro_18"/>
    <property type="match status" value="1"/>
</dbReference>
<protein>
    <recommendedName>
        <fullName evidence="2">chitinase</fullName>
        <ecNumber evidence="2">3.2.1.14</ecNumber>
    </recommendedName>
</protein>
<evidence type="ECO:0000259" key="12">
    <source>
        <dbReference type="PROSITE" id="PS51910"/>
    </source>
</evidence>
<dbReference type="FunFam" id="2.120.10.80:FF:000076">
    <property type="entry name" value="F-box/kelch-repeat protein At3g61590 family"/>
    <property type="match status" value="1"/>
</dbReference>
<dbReference type="Gene3D" id="3.20.20.80">
    <property type="entry name" value="Glycosidases"/>
    <property type="match status" value="1"/>
</dbReference>
<dbReference type="GO" id="GO:0006032">
    <property type="term" value="P:chitin catabolic process"/>
    <property type="evidence" value="ECO:0007669"/>
    <property type="project" value="UniProtKB-KW"/>
</dbReference>
<feature type="chain" id="PRO_5039073804" description="chitinase" evidence="10">
    <location>
        <begin position="26"/>
        <end position="750"/>
    </location>
</feature>
<keyword evidence="8 9" id="KW-0326">Glycosidase</keyword>
<gene>
    <name evidence="13" type="ORF">MUK42_33923</name>
</gene>
<dbReference type="InterPro" id="IPR015915">
    <property type="entry name" value="Kelch-typ_b-propeller"/>
</dbReference>
<dbReference type="Gene3D" id="2.120.10.80">
    <property type="entry name" value="Kelch-type beta propeller"/>
    <property type="match status" value="1"/>
</dbReference>
<reference evidence="13" key="1">
    <citation type="submission" date="2022-05" db="EMBL/GenBank/DDBJ databases">
        <title>The Musa troglodytarum L. genome provides insights into the mechanism of non-climacteric behaviour and enrichment of carotenoids.</title>
        <authorList>
            <person name="Wang J."/>
        </authorList>
    </citation>
    <scope>NUCLEOTIDE SEQUENCE</scope>
    <source>
        <tissue evidence="13">Leaf</tissue>
    </source>
</reference>
<evidence type="ECO:0000256" key="10">
    <source>
        <dbReference type="SAM" id="SignalP"/>
    </source>
</evidence>
<dbReference type="PROSITE" id="PS50181">
    <property type="entry name" value="FBOX"/>
    <property type="match status" value="1"/>
</dbReference>
<evidence type="ECO:0000313" key="14">
    <source>
        <dbReference type="Proteomes" id="UP001055439"/>
    </source>
</evidence>
<dbReference type="NCBIfam" id="TIGR01640">
    <property type="entry name" value="F_box_assoc_1"/>
    <property type="match status" value="1"/>
</dbReference>